<gene>
    <name evidence="2" type="ORF">O3G_MSEX014421</name>
</gene>
<dbReference type="EMBL" id="JH669140">
    <property type="protein sequence ID" value="KAG6464301.1"/>
    <property type="molecule type" value="Genomic_DNA"/>
</dbReference>
<evidence type="ECO:0000313" key="3">
    <source>
        <dbReference type="Proteomes" id="UP000791440"/>
    </source>
</evidence>
<reference evidence="2" key="1">
    <citation type="journal article" date="2016" name="Insect Biochem. Mol. Biol.">
        <title>Multifaceted biological insights from a draft genome sequence of the tobacco hornworm moth, Manduca sexta.</title>
        <authorList>
            <person name="Kanost M.R."/>
            <person name="Arrese E.L."/>
            <person name="Cao X."/>
            <person name="Chen Y.R."/>
            <person name="Chellapilla S."/>
            <person name="Goldsmith M.R."/>
            <person name="Grosse-Wilde E."/>
            <person name="Heckel D.G."/>
            <person name="Herndon N."/>
            <person name="Jiang H."/>
            <person name="Papanicolaou A."/>
            <person name="Qu J."/>
            <person name="Soulages J.L."/>
            <person name="Vogel H."/>
            <person name="Walters J."/>
            <person name="Waterhouse R.M."/>
            <person name="Ahn S.J."/>
            <person name="Almeida F.C."/>
            <person name="An C."/>
            <person name="Aqrawi P."/>
            <person name="Bretschneider A."/>
            <person name="Bryant W.B."/>
            <person name="Bucks S."/>
            <person name="Chao H."/>
            <person name="Chevignon G."/>
            <person name="Christen J.M."/>
            <person name="Clarke D.F."/>
            <person name="Dittmer N.T."/>
            <person name="Ferguson L.C.F."/>
            <person name="Garavelou S."/>
            <person name="Gordon K.H.J."/>
            <person name="Gunaratna R.T."/>
            <person name="Han Y."/>
            <person name="Hauser F."/>
            <person name="He Y."/>
            <person name="Heidel-Fischer H."/>
            <person name="Hirsh A."/>
            <person name="Hu Y."/>
            <person name="Jiang H."/>
            <person name="Kalra D."/>
            <person name="Klinner C."/>
            <person name="Konig C."/>
            <person name="Kovar C."/>
            <person name="Kroll A.R."/>
            <person name="Kuwar S.S."/>
            <person name="Lee S.L."/>
            <person name="Lehman R."/>
            <person name="Li K."/>
            <person name="Li Z."/>
            <person name="Liang H."/>
            <person name="Lovelace S."/>
            <person name="Lu Z."/>
            <person name="Mansfield J.H."/>
            <person name="McCulloch K.J."/>
            <person name="Mathew T."/>
            <person name="Morton B."/>
            <person name="Muzny D.M."/>
            <person name="Neunemann D."/>
            <person name="Ongeri F."/>
            <person name="Pauchet Y."/>
            <person name="Pu L.L."/>
            <person name="Pyrousis I."/>
            <person name="Rao X.J."/>
            <person name="Redding A."/>
            <person name="Roesel C."/>
            <person name="Sanchez-Gracia A."/>
            <person name="Schaack S."/>
            <person name="Shukla A."/>
            <person name="Tetreau G."/>
            <person name="Wang Y."/>
            <person name="Xiong G.H."/>
            <person name="Traut W."/>
            <person name="Walsh T.K."/>
            <person name="Worley K.C."/>
            <person name="Wu D."/>
            <person name="Wu W."/>
            <person name="Wu Y.Q."/>
            <person name="Zhang X."/>
            <person name="Zou Z."/>
            <person name="Zucker H."/>
            <person name="Briscoe A.D."/>
            <person name="Burmester T."/>
            <person name="Clem R.J."/>
            <person name="Feyereisen R."/>
            <person name="Grimmelikhuijzen C.J.P."/>
            <person name="Hamodrakas S.J."/>
            <person name="Hansson B.S."/>
            <person name="Huguet E."/>
            <person name="Jermiin L.S."/>
            <person name="Lan Q."/>
            <person name="Lehman H.K."/>
            <person name="Lorenzen M."/>
            <person name="Merzendorfer H."/>
            <person name="Michalopoulos I."/>
            <person name="Morton D.B."/>
            <person name="Muthukrishnan S."/>
            <person name="Oakeshott J.G."/>
            <person name="Palmer W."/>
            <person name="Park Y."/>
            <person name="Passarelli A.L."/>
            <person name="Rozas J."/>
            <person name="Schwartz L.M."/>
            <person name="Smith W."/>
            <person name="Southgate A."/>
            <person name="Vilcinskas A."/>
            <person name="Vogt R."/>
            <person name="Wang P."/>
            <person name="Werren J."/>
            <person name="Yu X.Q."/>
            <person name="Zhou J.J."/>
            <person name="Brown S.J."/>
            <person name="Scherer S.E."/>
            <person name="Richards S."/>
            <person name="Blissard G.W."/>
        </authorList>
    </citation>
    <scope>NUCLEOTIDE SEQUENCE</scope>
</reference>
<dbReference type="AlphaFoldDB" id="A0A922D005"/>
<keyword evidence="3" id="KW-1185">Reference proteome</keyword>
<evidence type="ECO:0000313" key="2">
    <source>
        <dbReference type="EMBL" id="KAG6464301.1"/>
    </source>
</evidence>
<comment type="caution">
    <text evidence="2">The sequence shown here is derived from an EMBL/GenBank/DDBJ whole genome shotgun (WGS) entry which is preliminary data.</text>
</comment>
<reference evidence="2" key="2">
    <citation type="submission" date="2020-12" db="EMBL/GenBank/DDBJ databases">
        <authorList>
            <person name="Kanost M."/>
        </authorList>
    </citation>
    <scope>NUCLEOTIDE SEQUENCE</scope>
</reference>
<name>A0A922D005_MANSE</name>
<evidence type="ECO:0000256" key="1">
    <source>
        <dbReference type="SAM" id="SignalP"/>
    </source>
</evidence>
<proteinExistence type="predicted"/>
<protein>
    <submittedName>
        <fullName evidence="2">Uncharacterized protein</fullName>
    </submittedName>
</protein>
<feature type="chain" id="PRO_5036712359" evidence="1">
    <location>
        <begin position="23"/>
        <end position="176"/>
    </location>
</feature>
<organism evidence="2 3">
    <name type="scientific">Manduca sexta</name>
    <name type="common">Tobacco hawkmoth</name>
    <name type="synonym">Tobacco hornworm</name>
    <dbReference type="NCBI Taxonomy" id="7130"/>
    <lineage>
        <taxon>Eukaryota</taxon>
        <taxon>Metazoa</taxon>
        <taxon>Ecdysozoa</taxon>
        <taxon>Arthropoda</taxon>
        <taxon>Hexapoda</taxon>
        <taxon>Insecta</taxon>
        <taxon>Pterygota</taxon>
        <taxon>Neoptera</taxon>
        <taxon>Endopterygota</taxon>
        <taxon>Lepidoptera</taxon>
        <taxon>Glossata</taxon>
        <taxon>Ditrysia</taxon>
        <taxon>Bombycoidea</taxon>
        <taxon>Sphingidae</taxon>
        <taxon>Sphinginae</taxon>
        <taxon>Sphingini</taxon>
        <taxon>Manduca</taxon>
    </lineage>
</organism>
<sequence length="176" mass="21065">MYTHSIFVILILLLFELQSSNSQFPKHIDLLKLGDVNLNGNKYKLLKPTNHIITDYFKHFMLGQIRRYPNEKVFIDDNGFRHDWDDYKNSRKHYIFQKATTLKEIKLTDYKGNKIIEENKKLNETKVRKKPRRKKKVIEEEEKREKISLREGGRTVARTTFFCPFFGVITMSSYLD</sequence>
<dbReference type="Proteomes" id="UP000791440">
    <property type="component" value="Unassembled WGS sequence"/>
</dbReference>
<accession>A0A922D005</accession>
<feature type="signal peptide" evidence="1">
    <location>
        <begin position="1"/>
        <end position="22"/>
    </location>
</feature>
<keyword evidence="1" id="KW-0732">Signal</keyword>